<name>A0ACD3SKV0_9BURK</name>
<gene>
    <name evidence="1" type="primary">hemDX</name>
    <name evidence="1" type="ORF">MW7_017015</name>
</gene>
<proteinExistence type="predicted"/>
<keyword evidence="1" id="KW-0456">Lyase</keyword>
<dbReference type="Proteomes" id="UP000004277">
    <property type="component" value="Unassembled WGS sequence"/>
</dbReference>
<evidence type="ECO:0000313" key="1">
    <source>
        <dbReference type="EMBL" id="TMS56773.1"/>
    </source>
</evidence>
<keyword evidence="1" id="KW-0808">Transferase</keyword>
<accession>A0ACD3SKV0</accession>
<comment type="caution">
    <text evidence="1">The sequence shown here is derived from an EMBL/GenBank/DDBJ whole genome shotgun (WGS) entry which is preliminary data.</text>
</comment>
<sequence>MPTSPRPTVVITRPREQSHTLAQGVHTLGLTPQVFPLLEIRPVADSAPLAAALSDLSRYALVVFVSPNAVTHAMACLTQVAQRSPGDVWPADVPLAVVGPASALTLAEHGIAPPRHRIVQPAGSAEEARFDSEGLFARLDMASLQGKEVLIVRGNGGREWLADQLRAGGATVTIVEAYQRLAPQPSEADWAAVRAGLQGEGPVRERQAWLLTSSEAVRYLDTLARETLDATDLARLREVQCFAPHARIIEQARALGFTHLQLTGAGDTRLLAAVAAWAGINQEEAAAAQRMPSSASSASSASTSSPPRAPAAQTMSAAAGMSGNDMHANSAASSTARPPDSRVEHVTGTPSTATSFRPSMMRWWFVLVLIAVLAIGGLWWMQKRIDSLTGELARRQQANDTLVQEARVLSREAQESAKTLQAKVGGLETQITEARQHQVALEQLYQDFTRNRDDWELAEVEQLLNSASQQLQLTGNLQAALSAAQSADARLARADKPRYKALRRALARDIERMKDVPSTDIIGAAIKLDEAILQIDTLPLLSGETTLEREPRPTHAAKPAAPPAGKSAGNQGVGPTAAQEAEAAAGSWRAHLAPVGAWFAAVWADVRDDVLGLIQVRRVEHTEAMLLSADQGWFLRENLKLRLLNARLALLARNDASFRGDLEIANKLLVKYFDSKSRRVASVQLLLKQAQASAVSVTLPTLAESMDALRALKRE</sequence>
<keyword evidence="2" id="KW-1185">Reference proteome</keyword>
<protein>
    <submittedName>
        <fullName evidence="1">Fused uroporphyrinogen-III synthase HemD/membrane protein HemX</fullName>
        <ecNumber evidence="1">2.1.1.107</ecNumber>
        <ecNumber evidence="1">4.2.1.75</ecNumber>
    </submittedName>
</protein>
<dbReference type="EC" id="4.2.1.75" evidence="1"/>
<evidence type="ECO:0000313" key="2">
    <source>
        <dbReference type="Proteomes" id="UP000004277"/>
    </source>
</evidence>
<organism evidence="1 2">
    <name type="scientific">Imbroritus primus</name>
    <dbReference type="NCBI Taxonomy" id="3058603"/>
    <lineage>
        <taxon>Bacteria</taxon>
        <taxon>Pseudomonadati</taxon>
        <taxon>Pseudomonadota</taxon>
        <taxon>Betaproteobacteria</taxon>
        <taxon>Burkholderiales</taxon>
        <taxon>Burkholderiaceae</taxon>
        <taxon>Imbroritus</taxon>
    </lineage>
</organism>
<dbReference type="EMBL" id="AKCV02000026">
    <property type="protein sequence ID" value="TMS56773.1"/>
    <property type="molecule type" value="Genomic_DNA"/>
</dbReference>
<dbReference type="EC" id="2.1.1.107" evidence="1"/>
<reference evidence="1" key="1">
    <citation type="submission" date="2019-05" db="EMBL/GenBank/DDBJ databases">
        <title>Revised genome assembly of Burkholderiaceae (previously Ralstonia) sp. PBA.</title>
        <authorList>
            <person name="Gan H.M."/>
        </authorList>
    </citation>
    <scope>NUCLEOTIDE SEQUENCE</scope>
    <source>
        <strain evidence="1">PBA</strain>
    </source>
</reference>
<keyword evidence="1" id="KW-0489">Methyltransferase</keyword>